<dbReference type="InterPro" id="IPR029058">
    <property type="entry name" value="AB_hydrolase_fold"/>
</dbReference>
<name>A0AAJ0CQN8_9HYPO</name>
<keyword evidence="4" id="KW-0256">Endoplasmic reticulum</keyword>
<dbReference type="PANTHER" id="PTHR48182">
    <property type="entry name" value="PROTEIN SERAC1"/>
    <property type="match status" value="1"/>
</dbReference>
<dbReference type="GO" id="GO:0005739">
    <property type="term" value="C:mitochondrion"/>
    <property type="evidence" value="ECO:0007669"/>
    <property type="project" value="UniProtKB-SubCell"/>
</dbReference>
<accession>A0AAJ0CQN8</accession>
<evidence type="ECO:0000313" key="9">
    <source>
        <dbReference type="Proteomes" id="UP001251528"/>
    </source>
</evidence>
<evidence type="ECO:0000256" key="1">
    <source>
        <dbReference type="ARBA" id="ARBA00004173"/>
    </source>
</evidence>
<sequence length="236" mass="26829">MDLEVQTRVQSSNDGVNWLADKNMPPNIAERARIFTCDWPSDLFERSDLIQKEIEELARLLLDGIERRPSATNANLRGRDRPILFIASCLGGIILMKALVIADHNYLPIRKATRAIVFLATPFGDASFQDLVNWAVPGLKAWVAIRGQEVNKMLKAVEQPTFDVDELARSFTQLCRNDYLDLVMTFDETGQTNLYHKVFRYLPISSKQLVDKSSATLQMVPDPLPLDRPHITTNRF</sequence>
<evidence type="ECO:0000256" key="3">
    <source>
        <dbReference type="ARBA" id="ARBA00004370"/>
    </source>
</evidence>
<evidence type="ECO:0000256" key="7">
    <source>
        <dbReference type="SAM" id="Phobius"/>
    </source>
</evidence>
<dbReference type="EMBL" id="JASWJB010000073">
    <property type="protein sequence ID" value="KAK2601660.1"/>
    <property type="molecule type" value="Genomic_DNA"/>
</dbReference>
<keyword evidence="7" id="KW-0812">Transmembrane</keyword>
<feature type="transmembrane region" description="Helical" evidence="7">
    <location>
        <begin position="83"/>
        <end position="102"/>
    </location>
</feature>
<gene>
    <name evidence="8" type="ORF">QQS21_004811</name>
</gene>
<keyword evidence="6 7" id="KW-0472">Membrane</keyword>
<keyword evidence="5" id="KW-0496">Mitochondrion</keyword>
<evidence type="ECO:0000256" key="5">
    <source>
        <dbReference type="ARBA" id="ARBA00023128"/>
    </source>
</evidence>
<dbReference type="InterPro" id="IPR052374">
    <property type="entry name" value="SERAC1"/>
</dbReference>
<evidence type="ECO:0000256" key="6">
    <source>
        <dbReference type="ARBA" id="ARBA00023136"/>
    </source>
</evidence>
<comment type="caution">
    <text evidence="8">The sequence shown here is derived from an EMBL/GenBank/DDBJ whole genome shotgun (WGS) entry which is preliminary data.</text>
</comment>
<comment type="subcellular location">
    <subcellularLocation>
        <location evidence="2">Endoplasmic reticulum</location>
    </subcellularLocation>
    <subcellularLocation>
        <location evidence="3">Membrane</location>
    </subcellularLocation>
    <subcellularLocation>
        <location evidence="1">Mitochondrion</location>
    </subcellularLocation>
</comment>
<dbReference type="GO" id="GO:0016020">
    <property type="term" value="C:membrane"/>
    <property type="evidence" value="ECO:0007669"/>
    <property type="project" value="UniProtKB-SubCell"/>
</dbReference>
<reference evidence="8" key="1">
    <citation type="submission" date="2023-06" db="EMBL/GenBank/DDBJ databases">
        <title>Conoideocrella luteorostrata (Hypocreales: Clavicipitaceae), a potential biocontrol fungus for elongate hemlock scale in United States Christmas tree production areas.</title>
        <authorList>
            <person name="Barrett H."/>
            <person name="Lovett B."/>
            <person name="Macias A.M."/>
            <person name="Stajich J.E."/>
            <person name="Kasson M.T."/>
        </authorList>
    </citation>
    <scope>NUCLEOTIDE SEQUENCE</scope>
    <source>
        <strain evidence="8">ARSEF 14590</strain>
    </source>
</reference>
<evidence type="ECO:0000313" key="8">
    <source>
        <dbReference type="EMBL" id="KAK2601660.1"/>
    </source>
</evidence>
<dbReference type="Proteomes" id="UP001251528">
    <property type="component" value="Unassembled WGS sequence"/>
</dbReference>
<keyword evidence="7" id="KW-1133">Transmembrane helix</keyword>
<dbReference type="SUPFAM" id="SSF53474">
    <property type="entry name" value="alpha/beta-Hydrolases"/>
    <property type="match status" value="1"/>
</dbReference>
<organism evidence="8 9">
    <name type="scientific">Conoideocrella luteorostrata</name>
    <dbReference type="NCBI Taxonomy" id="1105319"/>
    <lineage>
        <taxon>Eukaryota</taxon>
        <taxon>Fungi</taxon>
        <taxon>Dikarya</taxon>
        <taxon>Ascomycota</taxon>
        <taxon>Pezizomycotina</taxon>
        <taxon>Sordariomycetes</taxon>
        <taxon>Hypocreomycetidae</taxon>
        <taxon>Hypocreales</taxon>
        <taxon>Clavicipitaceae</taxon>
        <taxon>Conoideocrella</taxon>
    </lineage>
</organism>
<dbReference type="GO" id="GO:0005783">
    <property type="term" value="C:endoplasmic reticulum"/>
    <property type="evidence" value="ECO:0007669"/>
    <property type="project" value="UniProtKB-SubCell"/>
</dbReference>
<keyword evidence="9" id="KW-1185">Reference proteome</keyword>
<protein>
    <submittedName>
        <fullName evidence="8">Uncharacterized protein</fullName>
    </submittedName>
</protein>
<dbReference type="AlphaFoldDB" id="A0AAJ0CQN8"/>
<evidence type="ECO:0000256" key="4">
    <source>
        <dbReference type="ARBA" id="ARBA00022824"/>
    </source>
</evidence>
<proteinExistence type="predicted"/>
<evidence type="ECO:0000256" key="2">
    <source>
        <dbReference type="ARBA" id="ARBA00004240"/>
    </source>
</evidence>
<dbReference type="PANTHER" id="PTHR48182:SF2">
    <property type="entry name" value="PROTEIN SERAC1"/>
    <property type="match status" value="1"/>
</dbReference>